<gene>
    <name evidence="2" type="ORF">HUB98_26430</name>
</gene>
<sequence>MPLNMLPLDMVDEYYKNQNKANPIPPGGGDNKDGKQDEGTKGTDLTGESAGGSES</sequence>
<evidence type="ECO:0000256" key="1">
    <source>
        <dbReference type="SAM" id="MobiDB-lite"/>
    </source>
</evidence>
<protein>
    <submittedName>
        <fullName evidence="2">Uncharacterized protein</fullName>
    </submittedName>
</protein>
<reference evidence="2 3" key="1">
    <citation type="submission" date="2020-06" db="EMBL/GenBank/DDBJ databases">
        <title>Complete genome of Paenibacillus barcinonensis KACC11450.</title>
        <authorList>
            <person name="Kim M."/>
            <person name="Park Y.-J."/>
            <person name="Shin J.-H."/>
        </authorList>
    </citation>
    <scope>NUCLEOTIDE SEQUENCE [LARGE SCALE GENOMIC DNA]</scope>
    <source>
        <strain evidence="2 3">KACC11450</strain>
    </source>
</reference>
<dbReference type="EMBL" id="CP054614">
    <property type="protein sequence ID" value="QKS59391.1"/>
    <property type="molecule type" value="Genomic_DNA"/>
</dbReference>
<dbReference type="Proteomes" id="UP000509327">
    <property type="component" value="Chromosome"/>
</dbReference>
<feature type="compositionally biased region" description="Basic and acidic residues" evidence="1">
    <location>
        <begin position="30"/>
        <end position="41"/>
    </location>
</feature>
<keyword evidence="3" id="KW-1185">Reference proteome</keyword>
<accession>A0ABX6QBP7</accession>
<evidence type="ECO:0000313" key="2">
    <source>
        <dbReference type="EMBL" id="QKS59391.1"/>
    </source>
</evidence>
<evidence type="ECO:0000313" key="3">
    <source>
        <dbReference type="Proteomes" id="UP000509327"/>
    </source>
</evidence>
<feature type="region of interest" description="Disordered" evidence="1">
    <location>
        <begin position="16"/>
        <end position="55"/>
    </location>
</feature>
<name>A0ABX6QBP7_PAEBA</name>
<dbReference type="RefSeq" id="WP_174812269.1">
    <property type="nucleotide sequence ID" value="NZ_CP054614.1"/>
</dbReference>
<proteinExistence type="predicted"/>
<organism evidence="2 3">
    <name type="scientific">Paenibacillus barcinonensis</name>
    <dbReference type="NCBI Taxonomy" id="198119"/>
    <lineage>
        <taxon>Bacteria</taxon>
        <taxon>Bacillati</taxon>
        <taxon>Bacillota</taxon>
        <taxon>Bacilli</taxon>
        <taxon>Bacillales</taxon>
        <taxon>Paenibacillaceae</taxon>
        <taxon>Paenibacillus</taxon>
    </lineage>
</organism>